<dbReference type="InterPro" id="IPR029016">
    <property type="entry name" value="GAF-like_dom_sf"/>
</dbReference>
<comment type="caution">
    <text evidence="2">The sequence shown here is derived from an EMBL/GenBank/DDBJ whole genome shotgun (WGS) entry which is preliminary data.</text>
</comment>
<reference evidence="2 3" key="1">
    <citation type="journal article" date="2019" name="Int. J. Syst. Evol. Microbiol.">
        <title>The Global Catalogue of Microorganisms (GCM) 10K type strain sequencing project: providing services to taxonomists for standard genome sequencing and annotation.</title>
        <authorList>
            <consortium name="The Broad Institute Genomics Platform"/>
            <consortium name="The Broad Institute Genome Sequencing Center for Infectious Disease"/>
            <person name="Wu L."/>
            <person name="Ma J."/>
        </authorList>
    </citation>
    <scope>NUCLEOTIDE SEQUENCE [LARGE SCALE GENOMIC DNA]</scope>
    <source>
        <strain evidence="2 3">PSR21</strain>
    </source>
</reference>
<keyword evidence="3" id="KW-1185">Reference proteome</keyword>
<dbReference type="InterPro" id="IPR014757">
    <property type="entry name" value="Tscrpt_reg_IclR_C"/>
</dbReference>
<dbReference type="Proteomes" id="UP001596547">
    <property type="component" value="Unassembled WGS sequence"/>
</dbReference>
<dbReference type="Pfam" id="PF01614">
    <property type="entry name" value="IclR_C"/>
    <property type="match status" value="1"/>
</dbReference>
<dbReference type="InterPro" id="IPR050707">
    <property type="entry name" value="HTH_MetabolicPath_Reg"/>
</dbReference>
<dbReference type="EMBL" id="JBHTBF010000003">
    <property type="protein sequence ID" value="MFC7318815.1"/>
    <property type="molecule type" value="Genomic_DNA"/>
</dbReference>
<name>A0ABD6AF51_9EURY</name>
<dbReference type="PROSITE" id="PS51078">
    <property type="entry name" value="ICLR_ED"/>
    <property type="match status" value="1"/>
</dbReference>
<dbReference type="PANTHER" id="PTHR30136">
    <property type="entry name" value="HELIX-TURN-HELIX TRANSCRIPTIONAL REGULATOR, ICLR FAMILY"/>
    <property type="match status" value="1"/>
</dbReference>
<accession>A0ABD6AF51</accession>
<proteinExistence type="predicted"/>
<dbReference type="SUPFAM" id="SSF55781">
    <property type="entry name" value="GAF domain-like"/>
    <property type="match status" value="1"/>
</dbReference>
<evidence type="ECO:0000259" key="1">
    <source>
        <dbReference type="PROSITE" id="PS51078"/>
    </source>
</evidence>
<dbReference type="Gene3D" id="3.30.450.40">
    <property type="match status" value="1"/>
</dbReference>
<dbReference type="RefSeq" id="WP_379794825.1">
    <property type="nucleotide sequence ID" value="NZ_JBHTBF010000003.1"/>
</dbReference>
<feature type="domain" description="IclR-ED" evidence="1">
    <location>
        <begin position="1"/>
        <end position="181"/>
    </location>
</feature>
<protein>
    <submittedName>
        <fullName evidence="2">IclR family transcriptional regulator</fullName>
    </submittedName>
</protein>
<evidence type="ECO:0000313" key="2">
    <source>
        <dbReference type="EMBL" id="MFC7318815.1"/>
    </source>
</evidence>
<sequence>MGDLDRQNRKLYQAANNELRRLADETGEHVSLTVEEHGRAVIIATEEGDQAIPVHIFDGIPMNMHTAAPGKAILAFLPADRITEIIEQHGLKRRTKNTITDPDTLYEELEWIRENNYALDDEERLTGMRSLAVPVIDRDDRVRGSLTIYGPTNRIDDHLFHEEFVDLLLRSGNIVEVLMNYD</sequence>
<evidence type="ECO:0000313" key="3">
    <source>
        <dbReference type="Proteomes" id="UP001596547"/>
    </source>
</evidence>
<dbReference type="AlphaFoldDB" id="A0ABD6AF51"/>
<organism evidence="2 3">
    <name type="scientific">Halomarina halobia</name>
    <dbReference type="NCBI Taxonomy" id="3033386"/>
    <lineage>
        <taxon>Archaea</taxon>
        <taxon>Methanobacteriati</taxon>
        <taxon>Methanobacteriota</taxon>
        <taxon>Stenosarchaea group</taxon>
        <taxon>Halobacteria</taxon>
        <taxon>Halobacteriales</taxon>
        <taxon>Natronomonadaceae</taxon>
        <taxon>Halomarina</taxon>
    </lineage>
</organism>
<dbReference type="PANTHER" id="PTHR30136:SF35">
    <property type="entry name" value="HTH-TYPE TRANSCRIPTIONAL REGULATOR RV1719"/>
    <property type="match status" value="1"/>
</dbReference>
<gene>
    <name evidence="2" type="ORF">ACFQPE_18725</name>
</gene>